<dbReference type="EMBL" id="GGEC01056843">
    <property type="protein sequence ID" value="MBX37327.1"/>
    <property type="molecule type" value="Transcribed_RNA"/>
</dbReference>
<proteinExistence type="predicted"/>
<sequence length="42" mass="4912">MIALAWSNVSFIQLCKYKFKSLLNICQLPPEEKTEGSFRLTY</sequence>
<dbReference type="AlphaFoldDB" id="A0A2P2N4C4"/>
<protein>
    <submittedName>
        <fullName evidence="1">Uncharacterized protein</fullName>
    </submittedName>
</protein>
<accession>A0A2P2N4C4</accession>
<evidence type="ECO:0000313" key="1">
    <source>
        <dbReference type="EMBL" id="MBX37327.1"/>
    </source>
</evidence>
<name>A0A2P2N4C4_RHIMU</name>
<organism evidence="1">
    <name type="scientific">Rhizophora mucronata</name>
    <name type="common">Asiatic mangrove</name>
    <dbReference type="NCBI Taxonomy" id="61149"/>
    <lineage>
        <taxon>Eukaryota</taxon>
        <taxon>Viridiplantae</taxon>
        <taxon>Streptophyta</taxon>
        <taxon>Embryophyta</taxon>
        <taxon>Tracheophyta</taxon>
        <taxon>Spermatophyta</taxon>
        <taxon>Magnoliopsida</taxon>
        <taxon>eudicotyledons</taxon>
        <taxon>Gunneridae</taxon>
        <taxon>Pentapetalae</taxon>
        <taxon>rosids</taxon>
        <taxon>fabids</taxon>
        <taxon>Malpighiales</taxon>
        <taxon>Rhizophoraceae</taxon>
        <taxon>Rhizophora</taxon>
    </lineage>
</organism>
<reference evidence="1" key="1">
    <citation type="submission" date="2018-02" db="EMBL/GenBank/DDBJ databases">
        <title>Rhizophora mucronata_Transcriptome.</title>
        <authorList>
            <person name="Meera S.P."/>
            <person name="Sreeshan A."/>
            <person name="Augustine A."/>
        </authorList>
    </citation>
    <scope>NUCLEOTIDE SEQUENCE</scope>
    <source>
        <tissue evidence="1">Leaf</tissue>
    </source>
</reference>